<feature type="transmembrane region" description="Helical" evidence="6">
    <location>
        <begin position="85"/>
        <end position="104"/>
    </location>
</feature>
<comment type="subcellular location">
    <subcellularLocation>
        <location evidence="1">Membrane</location>
        <topology evidence="1">Multi-pass membrane protein</topology>
    </subcellularLocation>
</comment>
<dbReference type="Gene3D" id="1.20.1250.20">
    <property type="entry name" value="MFS general substrate transporter like domains"/>
    <property type="match status" value="1"/>
</dbReference>
<name>R7Q7P7_CHOCR</name>
<reference evidence="8" key="1">
    <citation type="journal article" date="2013" name="Proc. Natl. Acad. Sci. U.S.A.">
        <title>Genome structure and metabolic features in the red seaweed Chondrus crispus shed light on evolution of the Archaeplastida.</title>
        <authorList>
            <person name="Collen J."/>
            <person name="Porcel B."/>
            <person name="Carre W."/>
            <person name="Ball S.G."/>
            <person name="Chaparro C."/>
            <person name="Tonon T."/>
            <person name="Barbeyron T."/>
            <person name="Michel G."/>
            <person name="Noel B."/>
            <person name="Valentin K."/>
            <person name="Elias M."/>
            <person name="Artiguenave F."/>
            <person name="Arun A."/>
            <person name="Aury J.M."/>
            <person name="Barbosa-Neto J.F."/>
            <person name="Bothwell J.H."/>
            <person name="Bouget F.Y."/>
            <person name="Brillet L."/>
            <person name="Cabello-Hurtado F."/>
            <person name="Capella-Gutierrez S."/>
            <person name="Charrier B."/>
            <person name="Cladiere L."/>
            <person name="Cock J.M."/>
            <person name="Coelho S.M."/>
            <person name="Colleoni C."/>
            <person name="Czjzek M."/>
            <person name="Da Silva C."/>
            <person name="Delage L."/>
            <person name="Denoeud F."/>
            <person name="Deschamps P."/>
            <person name="Dittami S.M."/>
            <person name="Gabaldon T."/>
            <person name="Gachon C.M."/>
            <person name="Groisillier A."/>
            <person name="Herve C."/>
            <person name="Jabbari K."/>
            <person name="Katinka M."/>
            <person name="Kloareg B."/>
            <person name="Kowalczyk N."/>
            <person name="Labadie K."/>
            <person name="Leblanc C."/>
            <person name="Lopez P.J."/>
            <person name="McLachlan D.H."/>
            <person name="Meslet-Cladiere L."/>
            <person name="Moustafa A."/>
            <person name="Nehr Z."/>
            <person name="Nyvall Collen P."/>
            <person name="Panaud O."/>
            <person name="Partensky F."/>
            <person name="Poulain J."/>
            <person name="Rensing S.A."/>
            <person name="Rousvoal S."/>
            <person name="Samson G."/>
            <person name="Symeonidi A."/>
            <person name="Weissenbach J."/>
            <person name="Zambounis A."/>
            <person name="Wincker P."/>
            <person name="Boyen C."/>
        </authorList>
    </citation>
    <scope>NUCLEOTIDE SEQUENCE [LARGE SCALE GENOMIC DNA]</scope>
    <source>
        <strain evidence="8">cv. Stackhouse</strain>
    </source>
</reference>
<accession>R7Q7P7</accession>
<dbReference type="AlphaFoldDB" id="R7Q7P7"/>
<keyword evidence="5 6" id="KW-0472">Membrane</keyword>
<keyword evidence="3 6" id="KW-0812">Transmembrane</keyword>
<dbReference type="Pfam" id="PF07690">
    <property type="entry name" value="MFS_1"/>
    <property type="match status" value="1"/>
</dbReference>
<evidence type="ECO:0000256" key="6">
    <source>
        <dbReference type="SAM" id="Phobius"/>
    </source>
</evidence>
<dbReference type="RefSeq" id="XP_005713677.1">
    <property type="nucleotide sequence ID" value="XM_005713620.1"/>
</dbReference>
<proteinExistence type="predicted"/>
<feature type="transmembrane region" description="Helical" evidence="6">
    <location>
        <begin position="269"/>
        <end position="290"/>
    </location>
</feature>
<evidence type="ECO:0000256" key="2">
    <source>
        <dbReference type="ARBA" id="ARBA00022448"/>
    </source>
</evidence>
<dbReference type="GeneID" id="17321391"/>
<dbReference type="PANTHER" id="PTHR19432:SF35">
    <property type="entry name" value="SOLUTE CARRIER FAMILY 45 MEMBER 3 ISOFORM X1"/>
    <property type="match status" value="1"/>
</dbReference>
<evidence type="ECO:0000256" key="3">
    <source>
        <dbReference type="ARBA" id="ARBA00022692"/>
    </source>
</evidence>
<dbReference type="EMBL" id="HG001660">
    <property type="protein sequence ID" value="CDF33858.1"/>
    <property type="molecule type" value="Genomic_DNA"/>
</dbReference>
<evidence type="ECO:0000256" key="4">
    <source>
        <dbReference type="ARBA" id="ARBA00022989"/>
    </source>
</evidence>
<gene>
    <name evidence="7" type="ORF">CHC_T00002441001</name>
</gene>
<evidence type="ECO:0000313" key="7">
    <source>
        <dbReference type="EMBL" id="CDF33858.1"/>
    </source>
</evidence>
<sequence length="500" mass="52643">MDAPSRAKPPPLSRLLLTTVAMAGIQVCYAAQINFGTSHLKSLGMPLPLVSLAWLAGPLSGLLMQPLVGFASDRCTSRLGRRRPFLLLGTIFTVLALLLFAFSRRLAHAFLAPPRAAHASLSLAVLAFFLLDFSVQAIQAPLRALVTDVAPRGMLARGNAAIGFFTGAGNLLGGLLAGASLSKALPVFPACDPAKPLELESCNDVVAVFTTSAVVLVITVAVCVVATKEVPLRKGARGPATAPGSEPGSVRAARRDGLWKAVVNVPRPFWQVFAVQLCTWCGYFTLFVYVNTWVGTNVFRGEVEGDPTTVEIDLFHRGVRFGGMANAVQAVVTLSYSALLPKLLEAFGVAPVYVFSQAVEAACLLSAPFIRGSPHQRAPSRALKAFAMLDIASFGIVWATTMGVPWTLIGTALESDPAYGKQLGLYTTLFNASQSFPQLVVALVAPLVLHYGANDVSMVMFLGGLIAVVGAFLVVTLHVGAGGRKGLPRIPSAGSQHTGV</sequence>
<dbReference type="GO" id="GO:0016020">
    <property type="term" value="C:membrane"/>
    <property type="evidence" value="ECO:0007669"/>
    <property type="project" value="UniProtKB-SubCell"/>
</dbReference>
<feature type="transmembrane region" description="Helical" evidence="6">
    <location>
        <begin position="382"/>
        <end position="409"/>
    </location>
</feature>
<evidence type="ECO:0000256" key="5">
    <source>
        <dbReference type="ARBA" id="ARBA00023136"/>
    </source>
</evidence>
<dbReference type="PANTHER" id="PTHR19432">
    <property type="entry name" value="SUGAR TRANSPORTER"/>
    <property type="match status" value="1"/>
</dbReference>
<feature type="transmembrane region" description="Helical" evidence="6">
    <location>
        <begin position="159"/>
        <end position="179"/>
    </location>
</feature>
<dbReference type="Proteomes" id="UP000012073">
    <property type="component" value="Unassembled WGS sequence"/>
</dbReference>
<feature type="transmembrane region" description="Helical" evidence="6">
    <location>
        <begin position="429"/>
        <end position="449"/>
    </location>
</feature>
<keyword evidence="2" id="KW-0813">Transport</keyword>
<evidence type="ECO:0000313" key="8">
    <source>
        <dbReference type="Proteomes" id="UP000012073"/>
    </source>
</evidence>
<dbReference type="Gramene" id="CDF33858">
    <property type="protein sequence ID" value="CDF33858"/>
    <property type="gene ID" value="CHC_T00002441001"/>
</dbReference>
<feature type="transmembrane region" description="Helical" evidence="6">
    <location>
        <begin position="461"/>
        <end position="481"/>
    </location>
</feature>
<dbReference type="SUPFAM" id="SSF103473">
    <property type="entry name" value="MFS general substrate transporter"/>
    <property type="match status" value="1"/>
</dbReference>
<dbReference type="GO" id="GO:0008506">
    <property type="term" value="F:sucrose:proton symporter activity"/>
    <property type="evidence" value="ECO:0007669"/>
    <property type="project" value="TreeGrafter"/>
</dbReference>
<dbReference type="OMA" id="FICIPQI"/>
<feature type="transmembrane region" description="Helical" evidence="6">
    <location>
        <begin position="116"/>
        <end position="138"/>
    </location>
</feature>
<dbReference type="PhylomeDB" id="R7Q7P7"/>
<dbReference type="InterPro" id="IPR011701">
    <property type="entry name" value="MFS"/>
</dbReference>
<keyword evidence="8" id="KW-1185">Reference proteome</keyword>
<organism evidence="7 8">
    <name type="scientific">Chondrus crispus</name>
    <name type="common">Carrageen Irish moss</name>
    <name type="synonym">Polymorpha crispa</name>
    <dbReference type="NCBI Taxonomy" id="2769"/>
    <lineage>
        <taxon>Eukaryota</taxon>
        <taxon>Rhodophyta</taxon>
        <taxon>Florideophyceae</taxon>
        <taxon>Rhodymeniophycidae</taxon>
        <taxon>Gigartinales</taxon>
        <taxon>Gigartinaceae</taxon>
        <taxon>Chondrus</taxon>
    </lineage>
</organism>
<dbReference type="OrthoDB" id="28755at2759"/>
<protein>
    <submittedName>
        <fullName evidence="7">Uncharacterized protein</fullName>
    </submittedName>
</protein>
<dbReference type="InterPro" id="IPR036259">
    <property type="entry name" value="MFS_trans_sf"/>
</dbReference>
<feature type="transmembrane region" description="Helical" evidence="6">
    <location>
        <begin position="350"/>
        <end position="370"/>
    </location>
</feature>
<keyword evidence="4 6" id="KW-1133">Transmembrane helix</keyword>
<evidence type="ECO:0000256" key="1">
    <source>
        <dbReference type="ARBA" id="ARBA00004141"/>
    </source>
</evidence>
<dbReference type="KEGG" id="ccp:CHC_T00002441001"/>
<feature type="transmembrane region" description="Helical" evidence="6">
    <location>
        <begin position="205"/>
        <end position="227"/>
    </location>
</feature>
<feature type="transmembrane region" description="Helical" evidence="6">
    <location>
        <begin position="46"/>
        <end position="64"/>
    </location>
</feature>